<sequence length="62" mass="7208">MFFVGLSMLSQLYAWPLWLSIVAFILAVIIFTYLMARLTLKMNRSKQAKQQQKEHTDDGNEA</sequence>
<dbReference type="PATRIC" id="fig|1620.3.peg.907"/>
<feature type="transmembrane region" description="Helical" evidence="1">
    <location>
        <begin position="12"/>
        <end position="36"/>
    </location>
</feature>
<dbReference type="STRING" id="1620.IV67_GL000891"/>
<name>A0A0R2JG63_9LACO</name>
<organism evidence="2 3">
    <name type="scientific">Weissella minor</name>
    <dbReference type="NCBI Taxonomy" id="1620"/>
    <lineage>
        <taxon>Bacteria</taxon>
        <taxon>Bacillati</taxon>
        <taxon>Bacillota</taxon>
        <taxon>Bacilli</taxon>
        <taxon>Lactobacillales</taxon>
        <taxon>Lactobacillaceae</taxon>
        <taxon>Weissella</taxon>
    </lineage>
</organism>
<evidence type="ECO:0000313" key="3">
    <source>
        <dbReference type="Proteomes" id="UP000051673"/>
    </source>
</evidence>
<proteinExistence type="predicted"/>
<keyword evidence="3" id="KW-1185">Reference proteome</keyword>
<protein>
    <submittedName>
        <fullName evidence="2">Uncharacterized protein</fullName>
    </submittedName>
</protein>
<reference evidence="2 3" key="1">
    <citation type="journal article" date="2015" name="Genome Announc.">
        <title>Expanding the biotechnology potential of lactobacilli through comparative genomics of 213 strains and associated genera.</title>
        <authorList>
            <person name="Sun Z."/>
            <person name="Harris H.M."/>
            <person name="McCann A."/>
            <person name="Guo C."/>
            <person name="Argimon S."/>
            <person name="Zhang W."/>
            <person name="Yang X."/>
            <person name="Jeffery I.B."/>
            <person name="Cooney J.C."/>
            <person name="Kagawa T.F."/>
            <person name="Liu W."/>
            <person name="Song Y."/>
            <person name="Salvetti E."/>
            <person name="Wrobel A."/>
            <person name="Rasinkangas P."/>
            <person name="Parkhill J."/>
            <person name="Rea M.C."/>
            <person name="O'Sullivan O."/>
            <person name="Ritari J."/>
            <person name="Douillard F.P."/>
            <person name="Paul Ross R."/>
            <person name="Yang R."/>
            <person name="Briner A.E."/>
            <person name="Felis G.E."/>
            <person name="de Vos W.M."/>
            <person name="Barrangou R."/>
            <person name="Klaenhammer T.R."/>
            <person name="Caufield P.W."/>
            <person name="Cui Y."/>
            <person name="Zhang H."/>
            <person name="O'Toole P.W."/>
        </authorList>
    </citation>
    <scope>NUCLEOTIDE SEQUENCE [LARGE SCALE GENOMIC DNA]</scope>
    <source>
        <strain evidence="2 3">DSM 20014</strain>
    </source>
</reference>
<accession>A0A0R2JG63</accession>
<dbReference type="Proteomes" id="UP000051673">
    <property type="component" value="Unassembled WGS sequence"/>
</dbReference>
<comment type="caution">
    <text evidence="2">The sequence shown here is derived from an EMBL/GenBank/DDBJ whole genome shotgun (WGS) entry which is preliminary data.</text>
</comment>
<evidence type="ECO:0000313" key="2">
    <source>
        <dbReference type="EMBL" id="KRN76315.1"/>
    </source>
</evidence>
<dbReference type="AlphaFoldDB" id="A0A0R2JG63"/>
<keyword evidence="1" id="KW-0812">Transmembrane</keyword>
<keyword evidence="1" id="KW-1133">Transmembrane helix</keyword>
<evidence type="ECO:0000256" key="1">
    <source>
        <dbReference type="SAM" id="Phobius"/>
    </source>
</evidence>
<dbReference type="EMBL" id="JQCD01000030">
    <property type="protein sequence ID" value="KRN76315.1"/>
    <property type="molecule type" value="Genomic_DNA"/>
</dbReference>
<gene>
    <name evidence="2" type="ORF">IV67_GL000891</name>
</gene>
<keyword evidence="1" id="KW-0472">Membrane</keyword>